<evidence type="ECO:0000259" key="2">
    <source>
        <dbReference type="Pfam" id="PF12850"/>
    </source>
</evidence>
<accession>D2R2Y5</accession>
<dbReference type="PIRSF" id="PIRSF000883">
    <property type="entry name" value="Pesterase_MJ0912"/>
    <property type="match status" value="1"/>
</dbReference>
<comment type="similarity">
    <text evidence="1">Belongs to the metallophosphoesterase superfamily. YfcE family.</text>
</comment>
<dbReference type="Pfam" id="PF12850">
    <property type="entry name" value="Metallophos_2"/>
    <property type="match status" value="1"/>
</dbReference>
<dbReference type="Proteomes" id="UP000001887">
    <property type="component" value="Chromosome"/>
</dbReference>
<dbReference type="STRING" id="530564.Psta_4065"/>
<dbReference type="GO" id="GO:0005737">
    <property type="term" value="C:cytoplasm"/>
    <property type="evidence" value="ECO:0007669"/>
    <property type="project" value="TreeGrafter"/>
</dbReference>
<dbReference type="PANTHER" id="PTHR42850:SF2">
    <property type="entry name" value="BLL5683 PROTEIN"/>
    <property type="match status" value="1"/>
</dbReference>
<dbReference type="InterPro" id="IPR029052">
    <property type="entry name" value="Metallo-depent_PP-like"/>
</dbReference>
<dbReference type="HOGENOM" id="CLU_074761_0_1_0"/>
<dbReference type="EMBL" id="CP001848">
    <property type="protein sequence ID" value="ADB18718.1"/>
    <property type="molecule type" value="Genomic_DNA"/>
</dbReference>
<name>D2R2Y5_PIRSD</name>
<protein>
    <submittedName>
        <fullName evidence="3">Metallophosphoesterase</fullName>
    </submittedName>
</protein>
<dbReference type="Gene3D" id="3.60.21.10">
    <property type="match status" value="1"/>
</dbReference>
<evidence type="ECO:0000313" key="4">
    <source>
        <dbReference type="Proteomes" id="UP000001887"/>
    </source>
</evidence>
<dbReference type="InterPro" id="IPR050126">
    <property type="entry name" value="Ap4A_hydrolase"/>
</dbReference>
<dbReference type="InterPro" id="IPR024654">
    <property type="entry name" value="Calcineurin-like_PHP_lpxH"/>
</dbReference>
<dbReference type="eggNOG" id="COG0639">
    <property type="taxonomic scope" value="Bacteria"/>
</dbReference>
<dbReference type="OrthoDB" id="9800565at2"/>
<proteinExistence type="inferred from homology"/>
<sequence length="271" mass="30732">MSDHGARSPERIALLGGVYSNYLALEAVIADAREQGATKIYCLGDLGAFGPFPDRAIEILRKHQIETVRGNYDDSIGRGLADCQCGYTDERDNHFARLSYEYTFKNTSATSREFLRSLPPEIRFEVHGVRVLLCHGSPRKMNEFVWESTSSTHFLEYLARQHAADVVCTTHTGIAWQRTLSEGRLWLNVGAIGRPPNDGLTSILYALLDFFPKTMPTARATLRRVAYDHERLAVEMRAEQLPEEFIETILTGWWTTCLEILPAKERSRGRH</sequence>
<evidence type="ECO:0000313" key="3">
    <source>
        <dbReference type="EMBL" id="ADB18718.1"/>
    </source>
</evidence>
<dbReference type="InterPro" id="IPR011152">
    <property type="entry name" value="Pesterase_MJ0912"/>
</dbReference>
<dbReference type="GO" id="GO:0016791">
    <property type="term" value="F:phosphatase activity"/>
    <property type="evidence" value="ECO:0007669"/>
    <property type="project" value="TreeGrafter"/>
</dbReference>
<reference evidence="3 4" key="1">
    <citation type="journal article" date="2009" name="Stand. Genomic Sci.">
        <title>Complete genome sequence of Pirellula staleyi type strain (ATCC 27377).</title>
        <authorList>
            <person name="Clum A."/>
            <person name="Tindall B.J."/>
            <person name="Sikorski J."/>
            <person name="Ivanova N."/>
            <person name="Mavrommatis K."/>
            <person name="Lucas S."/>
            <person name="Glavina del Rio T."/>
            <person name="Nolan M."/>
            <person name="Chen F."/>
            <person name="Tice H."/>
            <person name="Pitluck S."/>
            <person name="Cheng J.F."/>
            <person name="Chertkov O."/>
            <person name="Brettin T."/>
            <person name="Han C."/>
            <person name="Detter J.C."/>
            <person name="Kuske C."/>
            <person name="Bruce D."/>
            <person name="Goodwin L."/>
            <person name="Ovchinikova G."/>
            <person name="Pati A."/>
            <person name="Mikhailova N."/>
            <person name="Chen A."/>
            <person name="Palaniappan K."/>
            <person name="Land M."/>
            <person name="Hauser L."/>
            <person name="Chang Y.J."/>
            <person name="Jeffries C.D."/>
            <person name="Chain P."/>
            <person name="Rohde M."/>
            <person name="Goker M."/>
            <person name="Bristow J."/>
            <person name="Eisen J.A."/>
            <person name="Markowitz V."/>
            <person name="Hugenholtz P."/>
            <person name="Kyrpides N.C."/>
            <person name="Klenk H.P."/>
            <person name="Lapidus A."/>
        </authorList>
    </citation>
    <scope>NUCLEOTIDE SEQUENCE [LARGE SCALE GENOMIC DNA]</scope>
    <source>
        <strain evidence="4">ATCC 27377 / DSM 6068 / ICPB 4128</strain>
    </source>
</reference>
<gene>
    <name evidence="3" type="ordered locus">Psta_4065</name>
</gene>
<dbReference type="KEGG" id="psl:Psta_4065"/>
<keyword evidence="4" id="KW-1185">Reference proteome</keyword>
<dbReference type="AlphaFoldDB" id="D2R2Y5"/>
<dbReference type="PANTHER" id="PTHR42850">
    <property type="entry name" value="METALLOPHOSPHOESTERASE"/>
    <property type="match status" value="1"/>
</dbReference>
<evidence type="ECO:0000256" key="1">
    <source>
        <dbReference type="ARBA" id="ARBA00008950"/>
    </source>
</evidence>
<dbReference type="SUPFAM" id="SSF56300">
    <property type="entry name" value="Metallo-dependent phosphatases"/>
    <property type="match status" value="1"/>
</dbReference>
<organism evidence="3 4">
    <name type="scientific">Pirellula staleyi (strain ATCC 27377 / DSM 6068 / ICPB 4128)</name>
    <name type="common">Pirella staleyi</name>
    <dbReference type="NCBI Taxonomy" id="530564"/>
    <lineage>
        <taxon>Bacteria</taxon>
        <taxon>Pseudomonadati</taxon>
        <taxon>Planctomycetota</taxon>
        <taxon>Planctomycetia</taxon>
        <taxon>Pirellulales</taxon>
        <taxon>Pirellulaceae</taxon>
        <taxon>Pirellula</taxon>
    </lineage>
</organism>
<feature type="domain" description="Calcineurin-like phosphoesterase" evidence="2">
    <location>
        <begin position="19"/>
        <end position="200"/>
    </location>
</feature>